<dbReference type="InterPro" id="IPR050261">
    <property type="entry name" value="FrsA_esterase"/>
</dbReference>
<dbReference type="RefSeq" id="WP_307351890.1">
    <property type="nucleotide sequence ID" value="NZ_JAUSVS010000009.1"/>
</dbReference>
<keyword evidence="3" id="KW-1185">Reference proteome</keyword>
<dbReference type="Pfam" id="PF01738">
    <property type="entry name" value="DLH"/>
    <property type="match status" value="1"/>
</dbReference>
<dbReference type="GO" id="GO:0016787">
    <property type="term" value="F:hydrolase activity"/>
    <property type="evidence" value="ECO:0007669"/>
    <property type="project" value="UniProtKB-KW"/>
</dbReference>
<keyword evidence="2" id="KW-0378">Hydrolase</keyword>
<dbReference type="SUPFAM" id="SSF53474">
    <property type="entry name" value="alpha/beta-Hydrolases"/>
    <property type="match status" value="1"/>
</dbReference>
<feature type="domain" description="Dienelactone hydrolase" evidence="1">
    <location>
        <begin position="17"/>
        <end position="236"/>
    </location>
</feature>
<sequence>MKTTDIAYEADGASMIGTLATPDNLTGKVPGILVCHEGPGLNDHARDIAKRLAEAGYVAFAMDYHGGGQALTDMGEAMKRIMAWMADPTGIRARATAALGVLKAQPGVDTGRLAAIGYCFGGTTSLELARQGEDLKAVVGFHSGLGTARPQDAGNIKGKVLVQIGADDPIIPPQQRLDFEKEMTAGGVDWRLLLYGGAGHSFTNPLVDQLGRAGFAYNKSADQRAWRAMIDLFDEAFA</sequence>
<dbReference type="Proteomes" id="UP001228905">
    <property type="component" value="Unassembled WGS sequence"/>
</dbReference>
<organism evidence="2 3">
    <name type="scientific">Caulobacter ginsengisoli</name>
    <dbReference type="NCBI Taxonomy" id="400775"/>
    <lineage>
        <taxon>Bacteria</taxon>
        <taxon>Pseudomonadati</taxon>
        <taxon>Pseudomonadota</taxon>
        <taxon>Alphaproteobacteria</taxon>
        <taxon>Caulobacterales</taxon>
        <taxon>Caulobacteraceae</taxon>
        <taxon>Caulobacter</taxon>
    </lineage>
</organism>
<proteinExistence type="predicted"/>
<dbReference type="InterPro" id="IPR029058">
    <property type="entry name" value="AB_hydrolase_fold"/>
</dbReference>
<dbReference type="PANTHER" id="PTHR22946:SF0">
    <property type="entry name" value="DIENELACTONE HYDROLASE DOMAIN-CONTAINING PROTEIN"/>
    <property type="match status" value="1"/>
</dbReference>
<comment type="caution">
    <text evidence="2">The sequence shown here is derived from an EMBL/GenBank/DDBJ whole genome shotgun (WGS) entry which is preliminary data.</text>
</comment>
<reference evidence="2 3" key="1">
    <citation type="submission" date="2023-07" db="EMBL/GenBank/DDBJ databases">
        <title>Genomic Encyclopedia of Type Strains, Phase IV (KMG-IV): sequencing the most valuable type-strain genomes for metagenomic binning, comparative biology and taxonomic classification.</title>
        <authorList>
            <person name="Goeker M."/>
        </authorList>
    </citation>
    <scope>NUCLEOTIDE SEQUENCE [LARGE SCALE GENOMIC DNA]</scope>
    <source>
        <strain evidence="2 3">DSM 18695</strain>
    </source>
</reference>
<dbReference type="EMBL" id="JAUSVS010000009">
    <property type="protein sequence ID" value="MDQ0466066.1"/>
    <property type="molecule type" value="Genomic_DNA"/>
</dbReference>
<gene>
    <name evidence="2" type="ORF">QO010_003859</name>
</gene>
<name>A0ABU0IXJ7_9CAUL</name>
<evidence type="ECO:0000313" key="3">
    <source>
        <dbReference type="Proteomes" id="UP001228905"/>
    </source>
</evidence>
<evidence type="ECO:0000259" key="1">
    <source>
        <dbReference type="Pfam" id="PF01738"/>
    </source>
</evidence>
<dbReference type="Gene3D" id="3.40.50.1820">
    <property type="entry name" value="alpha/beta hydrolase"/>
    <property type="match status" value="1"/>
</dbReference>
<accession>A0ABU0IXJ7</accession>
<protein>
    <submittedName>
        <fullName evidence="2">Dienelactone hydrolase</fullName>
    </submittedName>
</protein>
<evidence type="ECO:0000313" key="2">
    <source>
        <dbReference type="EMBL" id="MDQ0466066.1"/>
    </source>
</evidence>
<dbReference type="InterPro" id="IPR002925">
    <property type="entry name" value="Dienelactn_hydro"/>
</dbReference>
<dbReference type="PANTHER" id="PTHR22946">
    <property type="entry name" value="DIENELACTONE HYDROLASE DOMAIN-CONTAINING PROTEIN-RELATED"/>
    <property type="match status" value="1"/>
</dbReference>